<gene>
    <name evidence="2" type="ORF">B0J13DRAFT_676988</name>
</gene>
<name>A0A9P9EMJ2_9HYPO</name>
<keyword evidence="3" id="KW-1185">Reference proteome</keyword>
<comment type="caution">
    <text evidence="2">The sequence shown here is derived from an EMBL/GenBank/DDBJ whole genome shotgun (WGS) entry which is preliminary data.</text>
</comment>
<dbReference type="OrthoDB" id="5239162at2759"/>
<accession>A0A9P9EMJ2</accession>
<dbReference type="Proteomes" id="UP000717696">
    <property type="component" value="Unassembled WGS sequence"/>
</dbReference>
<feature type="region of interest" description="Disordered" evidence="1">
    <location>
        <begin position="1"/>
        <end position="21"/>
    </location>
</feature>
<evidence type="ECO:0008006" key="4">
    <source>
        <dbReference type="Google" id="ProtNLM"/>
    </source>
</evidence>
<evidence type="ECO:0000313" key="2">
    <source>
        <dbReference type="EMBL" id="KAH7139827.1"/>
    </source>
</evidence>
<organism evidence="2 3">
    <name type="scientific">Dactylonectria estremocensis</name>
    <dbReference type="NCBI Taxonomy" id="1079267"/>
    <lineage>
        <taxon>Eukaryota</taxon>
        <taxon>Fungi</taxon>
        <taxon>Dikarya</taxon>
        <taxon>Ascomycota</taxon>
        <taxon>Pezizomycotina</taxon>
        <taxon>Sordariomycetes</taxon>
        <taxon>Hypocreomycetidae</taxon>
        <taxon>Hypocreales</taxon>
        <taxon>Nectriaceae</taxon>
        <taxon>Dactylonectria</taxon>
    </lineage>
</organism>
<proteinExistence type="predicted"/>
<sequence>MTTPTKPSQVTPSPEPCVKPSTEMAPYNARWEAQIEVYRKKCLLLVRVINWSATRDQFEADVRGKLTKPDTITFLWPPMPAHYTNPQSHQGWIMLAFSGRPDVATALVDLDNYEFRGRRPRIDRAKRRVYAPAPATGGLSIPPAVVPPPVPGVTMAGSTTICLTWMQVRTLLRDGSLPGHPYSLVVADVVSTAVPIAAATAPITAAVCLPAQPTSTHDTATRNSSGSDPSPESTMEPGRLQHLVALKIYFARPCETGV</sequence>
<feature type="region of interest" description="Disordered" evidence="1">
    <location>
        <begin position="213"/>
        <end position="237"/>
    </location>
</feature>
<evidence type="ECO:0000313" key="3">
    <source>
        <dbReference type="Proteomes" id="UP000717696"/>
    </source>
</evidence>
<feature type="compositionally biased region" description="Polar residues" evidence="1">
    <location>
        <begin position="213"/>
        <end position="233"/>
    </location>
</feature>
<reference evidence="2" key="1">
    <citation type="journal article" date="2021" name="Nat. Commun.">
        <title>Genetic determinants of endophytism in the Arabidopsis root mycobiome.</title>
        <authorList>
            <person name="Mesny F."/>
            <person name="Miyauchi S."/>
            <person name="Thiergart T."/>
            <person name="Pickel B."/>
            <person name="Atanasova L."/>
            <person name="Karlsson M."/>
            <person name="Huettel B."/>
            <person name="Barry K.W."/>
            <person name="Haridas S."/>
            <person name="Chen C."/>
            <person name="Bauer D."/>
            <person name="Andreopoulos W."/>
            <person name="Pangilinan J."/>
            <person name="LaButti K."/>
            <person name="Riley R."/>
            <person name="Lipzen A."/>
            <person name="Clum A."/>
            <person name="Drula E."/>
            <person name="Henrissat B."/>
            <person name="Kohler A."/>
            <person name="Grigoriev I.V."/>
            <person name="Martin F.M."/>
            <person name="Hacquard S."/>
        </authorList>
    </citation>
    <scope>NUCLEOTIDE SEQUENCE</scope>
    <source>
        <strain evidence="2">MPI-CAGE-AT-0021</strain>
    </source>
</reference>
<evidence type="ECO:0000256" key="1">
    <source>
        <dbReference type="SAM" id="MobiDB-lite"/>
    </source>
</evidence>
<protein>
    <recommendedName>
        <fullName evidence="4">RRM domain-containing protein</fullName>
    </recommendedName>
</protein>
<dbReference type="EMBL" id="JAGMUU010000014">
    <property type="protein sequence ID" value="KAH7139827.1"/>
    <property type="molecule type" value="Genomic_DNA"/>
</dbReference>
<feature type="compositionally biased region" description="Polar residues" evidence="1">
    <location>
        <begin position="1"/>
        <end position="12"/>
    </location>
</feature>
<dbReference type="AlphaFoldDB" id="A0A9P9EMJ2"/>